<protein>
    <submittedName>
        <fullName evidence="1">Uncharacterized protein</fullName>
    </submittedName>
</protein>
<evidence type="ECO:0000313" key="1">
    <source>
        <dbReference type="EMBL" id="KAJ3547677.1"/>
    </source>
</evidence>
<organism evidence="1 2">
    <name type="scientific">Fusarium decemcellulare</name>
    <dbReference type="NCBI Taxonomy" id="57161"/>
    <lineage>
        <taxon>Eukaryota</taxon>
        <taxon>Fungi</taxon>
        <taxon>Dikarya</taxon>
        <taxon>Ascomycota</taxon>
        <taxon>Pezizomycotina</taxon>
        <taxon>Sordariomycetes</taxon>
        <taxon>Hypocreomycetidae</taxon>
        <taxon>Hypocreales</taxon>
        <taxon>Nectriaceae</taxon>
        <taxon>Fusarium</taxon>
        <taxon>Fusarium decemcellulare species complex</taxon>
    </lineage>
</organism>
<proteinExistence type="predicted"/>
<reference evidence="1" key="1">
    <citation type="submission" date="2022-08" db="EMBL/GenBank/DDBJ databases">
        <title>Genome Sequence of Fusarium decemcellulare.</title>
        <authorList>
            <person name="Buettner E."/>
        </authorList>
    </citation>
    <scope>NUCLEOTIDE SEQUENCE</scope>
    <source>
        <strain evidence="1">Babe19</strain>
    </source>
</reference>
<sequence length="1498" mass="162576">MSSNTANGLSGQSTSTVPFIINGKDVTSTTTFAVKNPSTGKKLWDGSSISTSEAVGAVKAAQAALRLLVPDKTHVFGDRSSCSVRPTSLSAEKRSSFSYQSQETGAQRPFMEININATVQILRDIGGRIEAAMEGSVPVTADEDSHAIIVKEPYGVVLGIAPWNAPYVWPADGCLNVIYHRPADAAAVTEALIAHPSIKKINFTGSTLVGSIIASLAGKHVKPLLLELGGKASAIVLKDADLKKAATNCALGAFIHSGQVCMSTERILVHKLIAEDFGAALKEATEKIFGSESPPFVLVNSAAVEKNKRLLTDAVAKGATTLFGNAEAARRPAYQDEAQEEALAIANDTDYGLSGAIFSEDLKAAMRVARKYESGAVHINSMTVHDEASLVHGGAKKSGYGRFNAAQGSMETHPRKSGPRIFIWNLSTPDSLYSLSGEYLAISHLARVKPTPRICLPTDGLLICLVKTTRHSKLAVTMQENPLTEKDGGEKPYNCLYCPVASSRKDVIVRHTRNFHPGVANRTGSGHRGRRRTNSHPGATRPATRGNASTRASPATTTARGDKDHHSEGVNDAAEEHQESPASNGMDGSQSSQENSLDNFLPSHVDLFPVCLPENPLSFSAFMEPELVNSNLSDMIDLDILLSNTQEFLGDMPNNNVPELPPSVLEPPRPSLLDQTNKNTTDHNSVADDNNCASAWANLTKYPVHILASLRFPSKYAVRRFVKAFFKHIAAHIPIVHEPTFDIATAPSPLLLAIMACGAVYLGEYSTAISMHAVSVQLIFEHERTFASKKFDIETLAWMLQTYLLLSYFEIHCGMEGKAAHAFPHSIKLAQEAIGELKKYQITTYRDWVRQESINRCIASTILIGASIGSKEREEWLASPVVDARFALPSSTAEWLKDEAGLEVPTQVLYSDDALNSIFAGQEPALPISEFGLVTMVSAILYQVCSFEILTSSHHMELYTNFGEKMGRSVQVLDEILKRRMGEADSGLSPDPSVHCAKSMMNSVYYHLYGSIPLATMKKLLQSPSALDNPEQISNLSDEAASPELYKALLRAADQLRFDCRLGLNYLKKMAPIRFGPECAIGAYEGGLLLCWYLQFAHSRLPQIESRNTLSALINESFAEVSELRLGVQDRLSALPLAVSVELLSDGSVWKWPSCVSQRLGFLIKKFKDADSTIHVATGYPPSCTIARQSSMTTRREYVFKVASGVPIAADVYFRKATTASKLPIALHFHGGNFTVGSKELLVRHQAAKLVDLGFVVVSANYRLSPTITVYEGPATDALDAYKWTQIKLPGLLSGDAGVSVDGSRIVTLGHSCGATLALLTAGLPRPPLAILDIYGIKYLSDPAYHTPFLPLPGSPKLEEDFVGRIWKDIPPPTSAPPPMGPSGPDFSNYRVAWMFEAMGKGTLLKTTVGDDNYDRVDPVSLFSQGQFPPTYFIHGTEDRLVPARLSQRAHDELKSHGVETELALVEGGQHGLDEKAQPGDGVFDVLTKGFEFLRAHV</sequence>
<accession>A0ACC1SWB8</accession>
<dbReference type="EMBL" id="JANRMS010000071">
    <property type="protein sequence ID" value="KAJ3547677.1"/>
    <property type="molecule type" value="Genomic_DNA"/>
</dbReference>
<keyword evidence="2" id="KW-1185">Reference proteome</keyword>
<comment type="caution">
    <text evidence="1">The sequence shown here is derived from an EMBL/GenBank/DDBJ whole genome shotgun (WGS) entry which is preliminary data.</text>
</comment>
<gene>
    <name evidence="1" type="ORF">NM208_g1402</name>
</gene>
<name>A0ACC1SWB8_9HYPO</name>
<evidence type="ECO:0000313" key="2">
    <source>
        <dbReference type="Proteomes" id="UP001148629"/>
    </source>
</evidence>
<dbReference type="Proteomes" id="UP001148629">
    <property type="component" value="Unassembled WGS sequence"/>
</dbReference>